<evidence type="ECO:0000313" key="1">
    <source>
        <dbReference type="EMBL" id="KAK2160987.1"/>
    </source>
</evidence>
<name>A0AAD9N8G5_9ANNE</name>
<gene>
    <name evidence="1" type="ORF">LSH36_123g05025</name>
</gene>
<accession>A0AAD9N8G5</accession>
<keyword evidence="2" id="KW-1185">Reference proteome</keyword>
<comment type="caution">
    <text evidence="1">The sequence shown here is derived from an EMBL/GenBank/DDBJ whole genome shotgun (WGS) entry which is preliminary data.</text>
</comment>
<reference evidence="1" key="1">
    <citation type="journal article" date="2023" name="Mol. Biol. Evol.">
        <title>Third-Generation Sequencing Reveals the Adaptive Role of the Epigenome in Three Deep-Sea Polychaetes.</title>
        <authorList>
            <person name="Perez M."/>
            <person name="Aroh O."/>
            <person name="Sun Y."/>
            <person name="Lan Y."/>
            <person name="Juniper S.K."/>
            <person name="Young C.R."/>
            <person name="Angers B."/>
            <person name="Qian P.Y."/>
        </authorList>
    </citation>
    <scope>NUCLEOTIDE SEQUENCE</scope>
    <source>
        <strain evidence="1">P08H-3</strain>
    </source>
</reference>
<dbReference type="AlphaFoldDB" id="A0AAD9N8G5"/>
<protein>
    <submittedName>
        <fullName evidence="1">Uncharacterized protein</fullName>
    </submittedName>
</protein>
<dbReference type="Proteomes" id="UP001208570">
    <property type="component" value="Unassembled WGS sequence"/>
</dbReference>
<sequence length="53" mass="6032">MIENDVITKRINNHSYAGDPDDPEARLVYSQIRNEATRTEDQSSAIIPRTIES</sequence>
<organism evidence="1 2">
    <name type="scientific">Paralvinella palmiformis</name>
    <dbReference type="NCBI Taxonomy" id="53620"/>
    <lineage>
        <taxon>Eukaryota</taxon>
        <taxon>Metazoa</taxon>
        <taxon>Spiralia</taxon>
        <taxon>Lophotrochozoa</taxon>
        <taxon>Annelida</taxon>
        <taxon>Polychaeta</taxon>
        <taxon>Sedentaria</taxon>
        <taxon>Canalipalpata</taxon>
        <taxon>Terebellida</taxon>
        <taxon>Terebelliformia</taxon>
        <taxon>Alvinellidae</taxon>
        <taxon>Paralvinella</taxon>
    </lineage>
</organism>
<evidence type="ECO:0000313" key="2">
    <source>
        <dbReference type="Proteomes" id="UP001208570"/>
    </source>
</evidence>
<dbReference type="EMBL" id="JAODUP010000123">
    <property type="protein sequence ID" value="KAK2160987.1"/>
    <property type="molecule type" value="Genomic_DNA"/>
</dbReference>
<proteinExistence type="predicted"/>